<keyword evidence="8" id="KW-1185">Reference proteome</keyword>
<keyword evidence="4" id="KW-0804">Transcription</keyword>
<dbReference type="CDD" id="cd00038">
    <property type="entry name" value="CAP_ED"/>
    <property type="match status" value="1"/>
</dbReference>
<name>A0ABX7LGF4_9BACL</name>
<evidence type="ECO:0000256" key="2">
    <source>
        <dbReference type="ARBA" id="ARBA00023125"/>
    </source>
</evidence>
<dbReference type="PROSITE" id="PS50042">
    <property type="entry name" value="CNMP_BINDING_3"/>
    <property type="match status" value="1"/>
</dbReference>
<accession>A0ABX7LGF4</accession>
<evidence type="ECO:0000256" key="3">
    <source>
        <dbReference type="ARBA" id="ARBA00023159"/>
    </source>
</evidence>
<dbReference type="InterPro" id="IPR036390">
    <property type="entry name" value="WH_DNA-bd_sf"/>
</dbReference>
<evidence type="ECO:0000313" key="8">
    <source>
        <dbReference type="Proteomes" id="UP000663452"/>
    </source>
</evidence>
<dbReference type="InterPro" id="IPR018490">
    <property type="entry name" value="cNMP-bd_dom_sf"/>
</dbReference>
<dbReference type="SUPFAM" id="SSF46785">
    <property type="entry name" value="Winged helix' DNA-binding domain"/>
    <property type="match status" value="1"/>
</dbReference>
<evidence type="ECO:0000313" key="7">
    <source>
        <dbReference type="EMBL" id="QSF47180.1"/>
    </source>
</evidence>
<protein>
    <submittedName>
        <fullName evidence="7">Crp/Fnr family transcriptional regulator</fullName>
    </submittedName>
</protein>
<evidence type="ECO:0000259" key="5">
    <source>
        <dbReference type="PROSITE" id="PS50042"/>
    </source>
</evidence>
<keyword evidence="3" id="KW-0010">Activator</keyword>
<dbReference type="SUPFAM" id="SSF51206">
    <property type="entry name" value="cAMP-binding domain-like"/>
    <property type="match status" value="1"/>
</dbReference>
<dbReference type="InterPro" id="IPR000595">
    <property type="entry name" value="cNMP-bd_dom"/>
</dbReference>
<gene>
    <name evidence="7" type="ORF">JRJ22_11780</name>
</gene>
<dbReference type="EMBL" id="CP070969">
    <property type="protein sequence ID" value="QSF47180.1"/>
    <property type="molecule type" value="Genomic_DNA"/>
</dbReference>
<evidence type="ECO:0000256" key="1">
    <source>
        <dbReference type="ARBA" id="ARBA00023015"/>
    </source>
</evidence>
<evidence type="ECO:0000259" key="6">
    <source>
        <dbReference type="PROSITE" id="PS51063"/>
    </source>
</evidence>
<feature type="domain" description="HTH crp-type" evidence="6">
    <location>
        <begin position="154"/>
        <end position="222"/>
    </location>
</feature>
<reference evidence="7 8" key="1">
    <citation type="submission" date="2021-02" db="EMBL/GenBank/DDBJ databases">
        <title>Paenibacillus tianjinensis sp. nov.</title>
        <authorList>
            <person name="Liu H."/>
        </authorList>
    </citation>
    <scope>NUCLEOTIDE SEQUENCE [LARGE SCALE GENOMIC DNA]</scope>
    <source>
        <strain evidence="7 8">TB2019</strain>
    </source>
</reference>
<keyword evidence="1" id="KW-0805">Transcription regulation</keyword>
<dbReference type="Pfam" id="PF13545">
    <property type="entry name" value="HTH_Crp_2"/>
    <property type="match status" value="1"/>
</dbReference>
<dbReference type="InterPro" id="IPR012318">
    <property type="entry name" value="HTH_CRP"/>
</dbReference>
<feature type="domain" description="Cyclic nucleotide-binding" evidence="5">
    <location>
        <begin position="13"/>
        <end position="110"/>
    </location>
</feature>
<dbReference type="InterPro" id="IPR014710">
    <property type="entry name" value="RmlC-like_jellyroll"/>
</dbReference>
<dbReference type="SMART" id="SM00100">
    <property type="entry name" value="cNMP"/>
    <property type="match status" value="1"/>
</dbReference>
<organism evidence="7 8">
    <name type="scientific">Paenibacillus tianjinensis</name>
    <dbReference type="NCBI Taxonomy" id="2810347"/>
    <lineage>
        <taxon>Bacteria</taxon>
        <taxon>Bacillati</taxon>
        <taxon>Bacillota</taxon>
        <taxon>Bacilli</taxon>
        <taxon>Bacillales</taxon>
        <taxon>Paenibacillaceae</taxon>
        <taxon>Paenibacillus</taxon>
    </lineage>
</organism>
<dbReference type="Proteomes" id="UP000663452">
    <property type="component" value="Chromosome"/>
</dbReference>
<dbReference type="Gene3D" id="2.60.120.10">
    <property type="entry name" value="Jelly Rolls"/>
    <property type="match status" value="1"/>
</dbReference>
<keyword evidence="2" id="KW-0238">DNA-binding</keyword>
<proteinExistence type="predicted"/>
<dbReference type="SMART" id="SM00419">
    <property type="entry name" value="HTH_CRP"/>
    <property type="match status" value="1"/>
</dbReference>
<sequence length="228" mass="26179">MQEYMNKIQNTILFKGFGSQEVQQALSCLQGTIRDFAKKEVIFEQDELLDSAGIILYGNVLLCKENVSGNRFIFSELKSGEILGETALRLEREPSGYEAVSGSECRILFIRINNIVRPGQVTCHLRGRIIENMMALLLENNRAVYQKLDLVSHKSLRERVLHYLNLQAQKNNSARFEIPFSRTDLADYLTVDRSALSRELQRMVQDGLIRFSRNQFELLEMDAQVQQG</sequence>
<dbReference type="PROSITE" id="PS51063">
    <property type="entry name" value="HTH_CRP_2"/>
    <property type="match status" value="1"/>
</dbReference>
<evidence type="ECO:0000256" key="4">
    <source>
        <dbReference type="ARBA" id="ARBA00023163"/>
    </source>
</evidence>
<dbReference type="Pfam" id="PF00027">
    <property type="entry name" value="cNMP_binding"/>
    <property type="match status" value="1"/>
</dbReference>